<dbReference type="SUPFAM" id="SSF103473">
    <property type="entry name" value="MFS general substrate transporter"/>
    <property type="match status" value="1"/>
</dbReference>
<dbReference type="AlphaFoldDB" id="A0A0F3RTR1"/>
<feature type="transmembrane region" description="Helical" evidence="7">
    <location>
        <begin position="359"/>
        <end position="385"/>
    </location>
</feature>
<dbReference type="STRING" id="216463.VC81_02030"/>
<keyword evidence="5 7" id="KW-1133">Transmembrane helix</keyword>
<dbReference type="InterPro" id="IPR004638">
    <property type="entry name" value="EmrB-like"/>
</dbReference>
<dbReference type="Gene3D" id="1.20.1720.10">
    <property type="entry name" value="Multidrug resistance protein D"/>
    <property type="match status" value="1"/>
</dbReference>
<feature type="transmembrane region" description="Helical" evidence="7">
    <location>
        <begin position="300"/>
        <end position="323"/>
    </location>
</feature>
<evidence type="ECO:0000259" key="8">
    <source>
        <dbReference type="PROSITE" id="PS50850"/>
    </source>
</evidence>
<keyword evidence="2" id="KW-0813">Transport</keyword>
<feature type="transmembrane region" description="Helical" evidence="7">
    <location>
        <begin position="115"/>
        <end position="135"/>
    </location>
</feature>
<feature type="transmembrane region" description="Helical" evidence="7">
    <location>
        <begin position="17"/>
        <end position="37"/>
    </location>
</feature>
<sequence>MDLTKSIDANGKPYNKVLLVLAIIIGGFMTVLTETLLNNGLAKIAQGFQISLATAQWISTANLLTIGIMIPISAVFLYKFDSKKLYLTALGIFLAGTVIAYAAPSFGILLLGRVVQAVGVGIIMPFMRNIMVLIFPANQRGMAMGITGIVIALAPAVGPTLSGWILATHSWRALFGILIPVTIAVIVLVLVGMRKLIPTTNPRLDIPSVLYSGFGFAGILYGFSTIGSNWLLSLIVIIVGAVFVALLLKRQTQLADPMLNVSVFKYGTFNLSVVLSSLGQLSLLGMQVLVPVYLQSAFHLSALTTGLLMLPGALMMGAVNPLSGMLFDRYGIRKLAISGFLIAAVATVPFVFFTANVSLVWIGVAYAVWMVGISLMLMQLATAGINVLPVKLIAHGNAINTMAGQIAGAVATALLVSISGIINVAAHTTMLGYQVAFGVLVVLLLLGFGATFKFKPTQAWVSQSVD</sequence>
<evidence type="ECO:0000256" key="1">
    <source>
        <dbReference type="ARBA" id="ARBA00004651"/>
    </source>
</evidence>
<evidence type="ECO:0000256" key="5">
    <source>
        <dbReference type="ARBA" id="ARBA00022989"/>
    </source>
</evidence>
<feature type="transmembrane region" description="Helical" evidence="7">
    <location>
        <begin position="204"/>
        <end position="224"/>
    </location>
</feature>
<dbReference type="PANTHER" id="PTHR42718">
    <property type="entry name" value="MAJOR FACILITATOR SUPERFAMILY MULTIDRUG TRANSPORTER MFSC"/>
    <property type="match status" value="1"/>
</dbReference>
<dbReference type="PATRIC" id="fig|216463.3.peg.2210"/>
<gene>
    <name evidence="9" type="ORF">VC81_02030</name>
</gene>
<comment type="subcellular location">
    <subcellularLocation>
        <location evidence="1">Cell membrane</location>
        <topology evidence="1">Multi-pass membrane protein</topology>
    </subcellularLocation>
</comment>
<reference evidence="9 10" key="1">
    <citation type="submission" date="2015-03" db="EMBL/GenBank/DDBJ databases">
        <authorList>
            <person name="Zheng J."/>
            <person name="Ganezle M."/>
        </authorList>
    </citation>
    <scope>NUCLEOTIDE SEQUENCE [LARGE SCALE GENOMIC DNA]</scope>
    <source>
        <strain evidence="9 10">LP38</strain>
    </source>
</reference>
<evidence type="ECO:0000256" key="3">
    <source>
        <dbReference type="ARBA" id="ARBA00022475"/>
    </source>
</evidence>
<feature type="transmembrane region" description="Helical" evidence="7">
    <location>
        <begin position="431"/>
        <end position="452"/>
    </location>
</feature>
<dbReference type="EMBL" id="JZCR01000006">
    <property type="protein sequence ID" value="KJW13270.1"/>
    <property type="molecule type" value="Genomic_DNA"/>
</dbReference>
<feature type="domain" description="Major facilitator superfamily (MFS) profile" evidence="8">
    <location>
        <begin position="19"/>
        <end position="459"/>
    </location>
</feature>
<feature type="transmembrane region" description="Helical" evidence="7">
    <location>
        <begin position="57"/>
        <end position="78"/>
    </location>
</feature>
<keyword evidence="4 7" id="KW-0812">Transmembrane</keyword>
<dbReference type="InterPro" id="IPR036259">
    <property type="entry name" value="MFS_trans_sf"/>
</dbReference>
<dbReference type="PRINTS" id="PR01036">
    <property type="entry name" value="TCRTETB"/>
</dbReference>
<accession>A0A0F3RTR1</accession>
<comment type="caution">
    <text evidence="9">The sequence shown here is derived from an EMBL/GenBank/DDBJ whole genome shotgun (WGS) entry which is preliminary data.</text>
</comment>
<organism evidence="9 10">
    <name type="scientific">Levilactobacillus spicheri</name>
    <dbReference type="NCBI Taxonomy" id="216463"/>
    <lineage>
        <taxon>Bacteria</taxon>
        <taxon>Bacillati</taxon>
        <taxon>Bacillota</taxon>
        <taxon>Bacilli</taxon>
        <taxon>Lactobacillales</taxon>
        <taxon>Lactobacillaceae</taxon>
        <taxon>Levilactobacillus</taxon>
    </lineage>
</organism>
<feature type="transmembrane region" description="Helical" evidence="7">
    <location>
        <begin position="142"/>
        <end position="167"/>
    </location>
</feature>
<evidence type="ECO:0000256" key="7">
    <source>
        <dbReference type="SAM" id="Phobius"/>
    </source>
</evidence>
<feature type="transmembrane region" description="Helical" evidence="7">
    <location>
        <begin position="173"/>
        <end position="192"/>
    </location>
</feature>
<feature type="transmembrane region" description="Helical" evidence="7">
    <location>
        <begin position="406"/>
        <end position="425"/>
    </location>
</feature>
<evidence type="ECO:0000256" key="4">
    <source>
        <dbReference type="ARBA" id="ARBA00022692"/>
    </source>
</evidence>
<feature type="transmembrane region" description="Helical" evidence="7">
    <location>
        <begin position="335"/>
        <end position="353"/>
    </location>
</feature>
<dbReference type="GO" id="GO:0005886">
    <property type="term" value="C:plasma membrane"/>
    <property type="evidence" value="ECO:0007669"/>
    <property type="project" value="UniProtKB-SubCell"/>
</dbReference>
<feature type="transmembrane region" description="Helical" evidence="7">
    <location>
        <begin position="269"/>
        <end position="294"/>
    </location>
</feature>
<dbReference type="InterPro" id="IPR011701">
    <property type="entry name" value="MFS"/>
</dbReference>
<dbReference type="InterPro" id="IPR020846">
    <property type="entry name" value="MFS_dom"/>
</dbReference>
<dbReference type="GO" id="GO:0022857">
    <property type="term" value="F:transmembrane transporter activity"/>
    <property type="evidence" value="ECO:0007669"/>
    <property type="project" value="InterPro"/>
</dbReference>
<dbReference type="NCBIfam" id="TIGR00711">
    <property type="entry name" value="efflux_EmrB"/>
    <property type="match status" value="1"/>
</dbReference>
<name>A0A0F3RTR1_9LACO</name>
<protein>
    <recommendedName>
        <fullName evidence="8">Major facilitator superfamily (MFS) profile domain-containing protein</fullName>
    </recommendedName>
</protein>
<dbReference type="Proteomes" id="UP000033491">
    <property type="component" value="Unassembled WGS sequence"/>
</dbReference>
<feature type="transmembrane region" description="Helical" evidence="7">
    <location>
        <begin position="85"/>
        <end position="103"/>
    </location>
</feature>
<proteinExistence type="predicted"/>
<evidence type="ECO:0000313" key="9">
    <source>
        <dbReference type="EMBL" id="KJW13270.1"/>
    </source>
</evidence>
<dbReference type="RefSeq" id="WP_045806496.1">
    <property type="nucleotide sequence ID" value="NZ_JZCR01000006.1"/>
</dbReference>
<dbReference type="Pfam" id="PF07690">
    <property type="entry name" value="MFS_1"/>
    <property type="match status" value="1"/>
</dbReference>
<keyword evidence="6 7" id="KW-0472">Membrane</keyword>
<dbReference type="PROSITE" id="PS50850">
    <property type="entry name" value="MFS"/>
    <property type="match status" value="1"/>
</dbReference>
<evidence type="ECO:0000256" key="6">
    <source>
        <dbReference type="ARBA" id="ARBA00023136"/>
    </source>
</evidence>
<feature type="transmembrane region" description="Helical" evidence="7">
    <location>
        <begin position="230"/>
        <end position="248"/>
    </location>
</feature>
<dbReference type="Gene3D" id="1.20.1250.20">
    <property type="entry name" value="MFS general substrate transporter like domains"/>
    <property type="match status" value="1"/>
</dbReference>
<dbReference type="PANTHER" id="PTHR42718:SF24">
    <property type="entry name" value="MAJOR FACILITATOR SUPERFAMILY (MFS) PROFILE DOMAIN-CONTAINING PROTEIN"/>
    <property type="match status" value="1"/>
</dbReference>
<evidence type="ECO:0000313" key="10">
    <source>
        <dbReference type="Proteomes" id="UP000033491"/>
    </source>
</evidence>
<dbReference type="OrthoDB" id="9816041at2"/>
<evidence type="ECO:0000256" key="2">
    <source>
        <dbReference type="ARBA" id="ARBA00022448"/>
    </source>
</evidence>
<keyword evidence="3" id="KW-1003">Cell membrane</keyword>